<dbReference type="HOGENOM" id="CLU_006146_1_0_7"/>
<dbReference type="Proteomes" id="UP000000442">
    <property type="component" value="Chromosome"/>
</dbReference>
<accession>C0QEU0</accession>
<evidence type="ECO:0000256" key="10">
    <source>
        <dbReference type="ARBA" id="ARBA00023235"/>
    </source>
</evidence>
<dbReference type="SMART" id="SM00433">
    <property type="entry name" value="TOP2c"/>
    <property type="match status" value="1"/>
</dbReference>
<evidence type="ECO:0000256" key="7">
    <source>
        <dbReference type="ARBA" id="ARBA00022842"/>
    </source>
</evidence>
<keyword evidence="5" id="KW-0547">Nucleotide-binding</keyword>
<sequence>MKLFDQDTKGIKHGTPYNADSIEVLKGLDPVRRRPGMYTDTTSPDHLAHEVIDNSVDEAIAGFANRIDVVLHADNCLEVGDNGRGMPVDIHPEEGVTGVELILTRLHAGAKFSNKDYNFSGGLHGVGVSVVNALSSYLEVNIQRGGALHRITFKNGYRDQPLTLVKSIGKNNSGTNLKFYPDASYFDRPNFSKKALKHALKAKAVLCPGLMITLFIEETGEKHEWQFEFGLRDYLTEALAGCPTIFGSPFTGDITAEEATVAWAVDWTEERQANTCESYVNLIPTPLGGTHVNGFRSGLLESIREFCKFRDILPKGVNLAPEDIWENIAFILSVKLVDAQFSGQTKERLSSRHCTVIVNSAVKDAFSLWLNQNTDFGERLANLAVDNARERLKKAKKVTRKRITNGPALPGKLSDCTSSDPEKSELFLVEGDSAGGSAKQARDRRFQAIMPLKGKILNTWDTDSSQILSSKEIHDISVAMGVDPDSEDISSLRYNKICILADADSDGLHIATLLCALFFRHFREVVRKGHIFMAMPPLFRIDVGKEVFYALDDPERESIIKRIQTKKKHGKINVQRFKGLGEMNPIQLRETTIAPDTRRLVQLVIDKEGADEDGQDAEKRVFEIMDMLLGKKRAPDRRRWIEAKGNMREIE</sequence>
<dbReference type="PANTHER" id="PTHR45866">
    <property type="entry name" value="DNA GYRASE/TOPOISOMERASE SUBUNIT B"/>
    <property type="match status" value="1"/>
</dbReference>
<reference evidence="12 13" key="1">
    <citation type="journal article" date="2009" name="Environ. Microbiol.">
        <title>Genome sequence of Desulfobacterium autotrophicum HRM2, a marine sulfate reducer oxidizing organic carbon completely to carbon dioxide.</title>
        <authorList>
            <person name="Strittmatter A.W."/>
            <person name="Liesegang H."/>
            <person name="Rabus R."/>
            <person name="Decker I."/>
            <person name="Amann J."/>
            <person name="Andres S."/>
            <person name="Henne A."/>
            <person name="Fricke W.F."/>
            <person name="Martinez-Arias R."/>
            <person name="Bartels D."/>
            <person name="Goesmann A."/>
            <person name="Krause L."/>
            <person name="Puehler A."/>
            <person name="Klenk H.P."/>
            <person name="Richter M."/>
            <person name="Schuler M."/>
            <person name="Gloeckner F.O."/>
            <person name="Meyerdierks A."/>
            <person name="Gottschalk G."/>
            <person name="Amann R."/>
        </authorList>
    </citation>
    <scope>NUCLEOTIDE SEQUENCE [LARGE SCALE GENOMIC DNA]</scope>
    <source>
        <strain evidence="13">ATCC 43914 / DSM 3382 / HRM2</strain>
    </source>
</reference>
<dbReference type="NCBIfam" id="TIGR01055">
    <property type="entry name" value="parE_Gneg"/>
    <property type="match status" value="1"/>
</dbReference>
<dbReference type="SUPFAM" id="SSF55874">
    <property type="entry name" value="ATPase domain of HSP90 chaperone/DNA topoisomerase II/histidine kinase"/>
    <property type="match status" value="1"/>
</dbReference>
<evidence type="ECO:0000256" key="4">
    <source>
        <dbReference type="ARBA" id="ARBA00022723"/>
    </source>
</evidence>
<gene>
    <name evidence="12" type="primary">parE</name>
    <name evidence="12" type="ordered locus">HRM2_23370</name>
</gene>
<dbReference type="FunFam" id="3.30.565.10:FF:000002">
    <property type="entry name" value="DNA gyrase subunit B"/>
    <property type="match status" value="1"/>
</dbReference>
<dbReference type="InterPro" id="IPR003594">
    <property type="entry name" value="HATPase_dom"/>
</dbReference>
<dbReference type="PROSITE" id="PS00018">
    <property type="entry name" value="EF_HAND_1"/>
    <property type="match status" value="1"/>
</dbReference>
<dbReference type="FunFam" id="3.40.50.670:FF:000003">
    <property type="entry name" value="DNA topoisomerase 4 subunit B"/>
    <property type="match status" value="1"/>
</dbReference>
<evidence type="ECO:0000256" key="5">
    <source>
        <dbReference type="ARBA" id="ARBA00022741"/>
    </source>
</evidence>
<evidence type="ECO:0000256" key="9">
    <source>
        <dbReference type="ARBA" id="ARBA00023125"/>
    </source>
</evidence>
<proteinExistence type="inferred from homology"/>
<dbReference type="PRINTS" id="PR00418">
    <property type="entry name" value="TPI2FAMILY"/>
</dbReference>
<dbReference type="InterPro" id="IPR002288">
    <property type="entry name" value="DNA_gyrase_B_C"/>
</dbReference>
<dbReference type="HAMAP" id="MF_00938">
    <property type="entry name" value="ParE_type1"/>
    <property type="match status" value="1"/>
</dbReference>
<evidence type="ECO:0000313" key="13">
    <source>
        <dbReference type="Proteomes" id="UP000000442"/>
    </source>
</evidence>
<dbReference type="GO" id="GO:0005524">
    <property type="term" value="F:ATP binding"/>
    <property type="evidence" value="ECO:0007669"/>
    <property type="project" value="UniProtKB-KW"/>
</dbReference>
<dbReference type="InterPro" id="IPR001241">
    <property type="entry name" value="Topo_IIA"/>
</dbReference>
<dbReference type="InterPro" id="IPR018247">
    <property type="entry name" value="EF_Hand_1_Ca_BS"/>
</dbReference>
<dbReference type="Pfam" id="PF01751">
    <property type="entry name" value="Toprim"/>
    <property type="match status" value="1"/>
</dbReference>
<dbReference type="SUPFAM" id="SSF56719">
    <property type="entry name" value="Type II DNA topoisomerase"/>
    <property type="match status" value="1"/>
</dbReference>
<evidence type="ECO:0000256" key="2">
    <source>
        <dbReference type="ARBA" id="ARBA00001946"/>
    </source>
</evidence>
<dbReference type="PROSITE" id="PS00177">
    <property type="entry name" value="TOPOISOMERASE_II"/>
    <property type="match status" value="1"/>
</dbReference>
<dbReference type="InterPro" id="IPR005737">
    <property type="entry name" value="TopoIV_B_Gneg"/>
</dbReference>
<dbReference type="Pfam" id="PF02518">
    <property type="entry name" value="HATPase_c"/>
    <property type="match status" value="1"/>
</dbReference>
<keyword evidence="13" id="KW-1185">Reference proteome</keyword>
<dbReference type="SUPFAM" id="SSF54211">
    <property type="entry name" value="Ribosomal protein S5 domain 2-like"/>
    <property type="match status" value="1"/>
</dbReference>
<dbReference type="KEGG" id="dat:HRM2_23370"/>
<evidence type="ECO:0000256" key="6">
    <source>
        <dbReference type="ARBA" id="ARBA00022840"/>
    </source>
</evidence>
<dbReference type="InterPro" id="IPR018522">
    <property type="entry name" value="TopoIIA_CS"/>
</dbReference>
<dbReference type="STRING" id="177437.HRM2_23370"/>
<dbReference type="InterPro" id="IPR013759">
    <property type="entry name" value="Topo_IIA_B_C"/>
</dbReference>
<dbReference type="GO" id="GO:0006265">
    <property type="term" value="P:DNA topological change"/>
    <property type="evidence" value="ECO:0007669"/>
    <property type="project" value="InterPro"/>
</dbReference>
<dbReference type="InterPro" id="IPR013760">
    <property type="entry name" value="Topo_IIA-like_dom_sf"/>
</dbReference>
<dbReference type="InterPro" id="IPR014721">
    <property type="entry name" value="Ribsml_uS5_D2-typ_fold_subgr"/>
</dbReference>
<dbReference type="InterPro" id="IPR013506">
    <property type="entry name" value="Topo_IIA_bsu_dom2"/>
</dbReference>
<dbReference type="CDD" id="cd00822">
    <property type="entry name" value="TopoII_Trans_DNA_gyrase"/>
    <property type="match status" value="1"/>
</dbReference>
<dbReference type="AlphaFoldDB" id="C0QEU0"/>
<dbReference type="EC" id="5.6.2.2" evidence="3"/>
<evidence type="ECO:0000256" key="8">
    <source>
        <dbReference type="ARBA" id="ARBA00023029"/>
    </source>
</evidence>
<dbReference type="GO" id="GO:0003918">
    <property type="term" value="F:DNA topoisomerase type II (double strand cut, ATP-hydrolyzing) activity"/>
    <property type="evidence" value="ECO:0007669"/>
    <property type="project" value="UniProtKB-EC"/>
</dbReference>
<keyword evidence="6" id="KW-0067">ATP-binding</keyword>
<dbReference type="SMART" id="SM00387">
    <property type="entry name" value="HATPase_c"/>
    <property type="match status" value="1"/>
</dbReference>
<keyword evidence="4" id="KW-0479">Metal-binding</keyword>
<dbReference type="InterPro" id="IPR020568">
    <property type="entry name" value="Ribosomal_Su5_D2-typ_SF"/>
</dbReference>
<comment type="cofactor">
    <cofactor evidence="2">
        <name>Mg(2+)</name>
        <dbReference type="ChEBI" id="CHEBI:18420"/>
    </cofactor>
</comment>
<dbReference type="OrthoDB" id="9802808at2"/>
<dbReference type="RefSeq" id="WP_015904200.1">
    <property type="nucleotide sequence ID" value="NC_012108.1"/>
</dbReference>
<dbReference type="EMBL" id="CP001087">
    <property type="protein sequence ID" value="ACN15432.1"/>
    <property type="molecule type" value="Genomic_DNA"/>
</dbReference>
<evidence type="ECO:0000256" key="3">
    <source>
        <dbReference type="ARBA" id="ARBA00012895"/>
    </source>
</evidence>
<dbReference type="PROSITE" id="PS50880">
    <property type="entry name" value="TOPRIM"/>
    <property type="match status" value="1"/>
</dbReference>
<dbReference type="Pfam" id="PF00204">
    <property type="entry name" value="DNA_gyraseB"/>
    <property type="match status" value="1"/>
</dbReference>
<name>C0QEU0_DESAH</name>
<dbReference type="Gene3D" id="3.30.230.10">
    <property type="match status" value="1"/>
</dbReference>
<keyword evidence="10 12" id="KW-0413">Isomerase</keyword>
<dbReference type="InterPro" id="IPR006171">
    <property type="entry name" value="TOPRIM_dom"/>
</dbReference>
<dbReference type="GO" id="GO:0003677">
    <property type="term" value="F:DNA binding"/>
    <property type="evidence" value="ECO:0007669"/>
    <property type="project" value="UniProtKB-KW"/>
</dbReference>
<dbReference type="eggNOG" id="COG0187">
    <property type="taxonomic scope" value="Bacteria"/>
</dbReference>
<dbReference type="InterPro" id="IPR036890">
    <property type="entry name" value="HATPase_C_sf"/>
</dbReference>
<dbReference type="GO" id="GO:0005694">
    <property type="term" value="C:chromosome"/>
    <property type="evidence" value="ECO:0007669"/>
    <property type="project" value="InterPro"/>
</dbReference>
<dbReference type="PRINTS" id="PR01098">
    <property type="entry name" value="TOPISMRASE4B"/>
</dbReference>
<dbReference type="GO" id="GO:0046872">
    <property type="term" value="F:metal ion binding"/>
    <property type="evidence" value="ECO:0007669"/>
    <property type="project" value="UniProtKB-KW"/>
</dbReference>
<dbReference type="Pfam" id="PF00986">
    <property type="entry name" value="DNA_gyraseB_C"/>
    <property type="match status" value="1"/>
</dbReference>
<evidence type="ECO:0000313" key="12">
    <source>
        <dbReference type="EMBL" id="ACN15432.1"/>
    </source>
</evidence>
<comment type="catalytic activity">
    <reaction evidence="1">
        <text>ATP-dependent breakage, passage and rejoining of double-stranded DNA.</text>
        <dbReference type="EC" id="5.6.2.2"/>
    </reaction>
</comment>
<evidence type="ECO:0000259" key="11">
    <source>
        <dbReference type="PROSITE" id="PS50880"/>
    </source>
</evidence>
<dbReference type="CDD" id="cd16928">
    <property type="entry name" value="HATPase_GyrB-like"/>
    <property type="match status" value="1"/>
</dbReference>
<dbReference type="Gene3D" id="3.40.50.670">
    <property type="match status" value="1"/>
</dbReference>
<keyword evidence="8" id="KW-0799">Topoisomerase</keyword>
<feature type="domain" description="Toprim" evidence="11">
    <location>
        <begin position="424"/>
        <end position="537"/>
    </location>
</feature>
<organism evidence="12 13">
    <name type="scientific">Desulforapulum autotrophicum (strain ATCC 43914 / DSM 3382 / VKM B-1955 / HRM2)</name>
    <name type="common">Desulfobacterium autotrophicum</name>
    <dbReference type="NCBI Taxonomy" id="177437"/>
    <lineage>
        <taxon>Bacteria</taxon>
        <taxon>Pseudomonadati</taxon>
        <taxon>Thermodesulfobacteriota</taxon>
        <taxon>Desulfobacteria</taxon>
        <taxon>Desulfobacterales</taxon>
        <taxon>Desulfobacteraceae</taxon>
        <taxon>Desulforapulum</taxon>
    </lineage>
</organism>
<dbReference type="PANTHER" id="PTHR45866:SF4">
    <property type="entry name" value="DNA TOPOISOMERASE 4 SUBUNIT B"/>
    <property type="match status" value="1"/>
</dbReference>
<dbReference type="Gene3D" id="3.30.565.10">
    <property type="entry name" value="Histidine kinase-like ATPase, C-terminal domain"/>
    <property type="match status" value="1"/>
</dbReference>
<evidence type="ECO:0000256" key="1">
    <source>
        <dbReference type="ARBA" id="ARBA00000185"/>
    </source>
</evidence>
<protein>
    <recommendedName>
        <fullName evidence="3">DNA topoisomerase (ATP-hydrolyzing)</fullName>
        <ecNumber evidence="3">5.6.2.2</ecNumber>
    </recommendedName>
</protein>
<keyword evidence="7" id="KW-0460">Magnesium</keyword>
<keyword evidence="9" id="KW-0238">DNA-binding</keyword>